<gene>
    <name evidence="2" type="ORF">SAMN05421740_108135</name>
</gene>
<sequence length="502" mass="56023">MSTVIKSLRRLSVLFFMPFNLTYAQMDTTPNRILKALPAVDSIYQTFASRYHSPGLAYAIVYQGNVMHAGTLGHTDIERKMPVTPKSVFRIASMTKSFVAAAILQLRDSGLLKLDDPVAHYLPELNNQRLLTTDAPQLTIRHLLTHSGGFPEDNPWGDRQLDIDDEAFRTLIQDGFTFSNAPGIAYEYSNTGFALLGEVIKRVSGQRYDAYINTNLLKPLGMNETYWEYSDVPDSLLAKGYRWVNGQWVAQPMLHDGAYGAMGGLMTSLEDFAKYASFFLQAWPARDEGDHGPLKRSSLREMQQPWTFNNLTAGDGCPVTSAYGYGLRWSHDCDGVTTVGHSGGLPGFGSNWIVLPDYGLGIICFSNVTYAPATSVNLQAAKYIISQSDLTPRPKAVSVVLKQRQQELMGFLPDWEGAEGSDSFAVNFFLDNYIDMLRSESKALFDKAGKVRKVNEIVAENNLRGTFVIECEHHDIAVYFTLSPEQTPRIQQYSIRLLAGER</sequence>
<dbReference type="OrthoDB" id="9798166at2"/>
<dbReference type="Gene3D" id="3.40.710.10">
    <property type="entry name" value="DD-peptidase/beta-lactamase superfamily"/>
    <property type="match status" value="1"/>
</dbReference>
<dbReference type="InterPro" id="IPR050491">
    <property type="entry name" value="AmpC-like"/>
</dbReference>
<dbReference type="Pfam" id="PF00144">
    <property type="entry name" value="Beta-lactamase"/>
    <property type="match status" value="1"/>
</dbReference>
<dbReference type="InterPro" id="IPR012338">
    <property type="entry name" value="Beta-lactam/transpept-like"/>
</dbReference>
<protein>
    <submittedName>
        <fullName evidence="2">CubicO group peptidase, beta-lactamase class C family</fullName>
    </submittedName>
</protein>
<dbReference type="InterPro" id="IPR001466">
    <property type="entry name" value="Beta-lactam-related"/>
</dbReference>
<feature type="domain" description="Beta-lactamase-related" evidence="1">
    <location>
        <begin position="41"/>
        <end position="372"/>
    </location>
</feature>
<dbReference type="EMBL" id="FNZR01000008">
    <property type="protein sequence ID" value="SEL68574.1"/>
    <property type="molecule type" value="Genomic_DNA"/>
</dbReference>
<evidence type="ECO:0000313" key="2">
    <source>
        <dbReference type="EMBL" id="SEL68574.1"/>
    </source>
</evidence>
<evidence type="ECO:0000313" key="3">
    <source>
        <dbReference type="Proteomes" id="UP000198916"/>
    </source>
</evidence>
<name>A0A1H7SA06_9SPHI</name>
<organism evidence="2 3">
    <name type="scientific">Parapedobacter koreensis</name>
    <dbReference type="NCBI Taxonomy" id="332977"/>
    <lineage>
        <taxon>Bacteria</taxon>
        <taxon>Pseudomonadati</taxon>
        <taxon>Bacteroidota</taxon>
        <taxon>Sphingobacteriia</taxon>
        <taxon>Sphingobacteriales</taxon>
        <taxon>Sphingobacteriaceae</taxon>
        <taxon>Parapedobacter</taxon>
    </lineage>
</organism>
<keyword evidence="3" id="KW-1185">Reference proteome</keyword>
<accession>A0A1H7SA06</accession>
<dbReference type="PANTHER" id="PTHR46825:SF9">
    <property type="entry name" value="BETA-LACTAMASE-RELATED DOMAIN-CONTAINING PROTEIN"/>
    <property type="match status" value="1"/>
</dbReference>
<dbReference type="SUPFAM" id="SSF56601">
    <property type="entry name" value="beta-lactamase/transpeptidase-like"/>
    <property type="match status" value="1"/>
</dbReference>
<dbReference type="PANTHER" id="PTHR46825">
    <property type="entry name" value="D-ALANYL-D-ALANINE-CARBOXYPEPTIDASE/ENDOPEPTIDASE AMPH"/>
    <property type="match status" value="1"/>
</dbReference>
<proteinExistence type="predicted"/>
<evidence type="ECO:0000259" key="1">
    <source>
        <dbReference type="Pfam" id="PF00144"/>
    </source>
</evidence>
<reference evidence="3" key="1">
    <citation type="submission" date="2016-10" db="EMBL/GenBank/DDBJ databases">
        <authorList>
            <person name="Varghese N."/>
            <person name="Submissions S."/>
        </authorList>
    </citation>
    <scope>NUCLEOTIDE SEQUENCE [LARGE SCALE GENOMIC DNA]</scope>
    <source>
        <strain evidence="3">Jip14</strain>
    </source>
</reference>
<dbReference type="RefSeq" id="WP_090607542.1">
    <property type="nucleotide sequence ID" value="NZ_FNZR01000008.1"/>
</dbReference>
<dbReference type="Proteomes" id="UP000198916">
    <property type="component" value="Unassembled WGS sequence"/>
</dbReference>
<dbReference type="AlphaFoldDB" id="A0A1H7SA06"/>
<dbReference type="STRING" id="332977.SAMN05421740_108135"/>